<dbReference type="AlphaFoldDB" id="A0A9N8EXR8"/>
<protein>
    <recommendedName>
        <fullName evidence="4">SH3 domain-containing protein</fullName>
    </recommendedName>
</protein>
<feature type="chain" id="PRO_5040300516" description="SH3 domain-containing protein" evidence="1">
    <location>
        <begin position="25"/>
        <end position="177"/>
    </location>
</feature>
<dbReference type="OrthoDB" id="46055at2759"/>
<dbReference type="EMBL" id="CAICTM010002304">
    <property type="protein sequence ID" value="CAB9528738.1"/>
    <property type="molecule type" value="Genomic_DNA"/>
</dbReference>
<comment type="caution">
    <text evidence="2">The sequence shown here is derived from an EMBL/GenBank/DDBJ whole genome shotgun (WGS) entry which is preliminary data.</text>
</comment>
<evidence type="ECO:0008006" key="4">
    <source>
        <dbReference type="Google" id="ProtNLM"/>
    </source>
</evidence>
<organism evidence="2 3">
    <name type="scientific">Seminavis robusta</name>
    <dbReference type="NCBI Taxonomy" id="568900"/>
    <lineage>
        <taxon>Eukaryota</taxon>
        <taxon>Sar</taxon>
        <taxon>Stramenopiles</taxon>
        <taxon>Ochrophyta</taxon>
        <taxon>Bacillariophyta</taxon>
        <taxon>Bacillariophyceae</taxon>
        <taxon>Bacillariophycidae</taxon>
        <taxon>Naviculales</taxon>
        <taxon>Naviculaceae</taxon>
        <taxon>Seminavis</taxon>
    </lineage>
</organism>
<sequence length="177" mass="19316">MVPPMLVMMMMLVLMMMTLVVVDGFAPSCVTSVVGMRTASCSASSSSQLLAMVSNSTGTSSMSTSNNNNQVQVDFGQWASFEPACKENTSLQASLKARQDELKRGIGRRYVILASELHVHSSISGGPQQTDNVVATLKRGDIVTSQDRIGKYWVKHDAGGWSYTWKEGNYVLQLIQE</sequence>
<keyword evidence="3" id="KW-1185">Reference proteome</keyword>
<feature type="signal peptide" evidence="1">
    <location>
        <begin position="1"/>
        <end position="24"/>
    </location>
</feature>
<keyword evidence="1" id="KW-0732">Signal</keyword>
<proteinExistence type="predicted"/>
<name>A0A9N8EXR8_9STRA</name>
<evidence type="ECO:0000313" key="3">
    <source>
        <dbReference type="Proteomes" id="UP001153069"/>
    </source>
</evidence>
<evidence type="ECO:0000313" key="2">
    <source>
        <dbReference type="EMBL" id="CAB9528738.1"/>
    </source>
</evidence>
<accession>A0A9N8EXR8</accession>
<evidence type="ECO:0000256" key="1">
    <source>
        <dbReference type="SAM" id="SignalP"/>
    </source>
</evidence>
<reference evidence="2" key="1">
    <citation type="submission" date="2020-06" db="EMBL/GenBank/DDBJ databases">
        <authorList>
            <consortium name="Plant Systems Biology data submission"/>
        </authorList>
    </citation>
    <scope>NUCLEOTIDE SEQUENCE</scope>
    <source>
        <strain evidence="2">D6</strain>
    </source>
</reference>
<dbReference type="Proteomes" id="UP001153069">
    <property type="component" value="Unassembled WGS sequence"/>
</dbReference>
<gene>
    <name evidence="2" type="ORF">SEMRO_2306_G322720.1</name>
</gene>